<dbReference type="InterPro" id="IPR009081">
    <property type="entry name" value="PP-bd_ACP"/>
</dbReference>
<comment type="caution">
    <text evidence="6">The sequence shown here is derived from an EMBL/GenBank/DDBJ whole genome shotgun (WGS) entry which is preliminary data.</text>
</comment>
<protein>
    <submittedName>
        <fullName evidence="6">Amino acid adenylation domain protein</fullName>
    </submittedName>
</protein>
<gene>
    <name evidence="6" type="ORF">Krac_10432</name>
</gene>
<dbReference type="Gene3D" id="3.30.300.30">
    <property type="match status" value="2"/>
</dbReference>
<dbReference type="GO" id="GO:0044550">
    <property type="term" value="P:secondary metabolite biosynthetic process"/>
    <property type="evidence" value="ECO:0007669"/>
    <property type="project" value="UniProtKB-ARBA"/>
</dbReference>
<evidence type="ECO:0000256" key="4">
    <source>
        <dbReference type="ARBA" id="ARBA00022553"/>
    </source>
</evidence>
<organism evidence="6 7">
    <name type="scientific">Ktedonobacter racemifer DSM 44963</name>
    <dbReference type="NCBI Taxonomy" id="485913"/>
    <lineage>
        <taxon>Bacteria</taxon>
        <taxon>Bacillati</taxon>
        <taxon>Chloroflexota</taxon>
        <taxon>Ktedonobacteria</taxon>
        <taxon>Ktedonobacterales</taxon>
        <taxon>Ktedonobacteraceae</taxon>
        <taxon>Ktedonobacter</taxon>
    </lineage>
</organism>
<dbReference type="PRINTS" id="PR00154">
    <property type="entry name" value="AMPBINDING"/>
</dbReference>
<dbReference type="Gene3D" id="3.30.559.30">
    <property type="entry name" value="Nonribosomal peptide synthetase, condensation domain"/>
    <property type="match status" value="2"/>
</dbReference>
<dbReference type="FunFam" id="3.40.50.980:FF:000001">
    <property type="entry name" value="Non-ribosomal peptide synthetase"/>
    <property type="match status" value="2"/>
</dbReference>
<sequence>MLQMNSIEDYVRKLLNSLSRPQIDVDLYRQSGVIQELKDKHMPYWSQVLHDVPDLVALPTDYPRLAVSKHRGMIHSFSFPNTLYEPLKSLSQKENVPLFDILFTAFQTLLFRYTGQEDIITGISKLKSFSSQRDTLGTHFINLLPLRTKISNNSTFQELLRHMHEVILTAEFHSNLPFDFVVDELMINLNNKTHPAFQIFFDLNNKTQSNMISIETPNILKDTSEVASKFDLALLIEVYEDSLYGSLVYNPDLFAATTISRMATHFQTLLGGIVEDHTQPISLLPLLTSGEQVQALLTWNNTACGYPEELCVHQLFEDQVKKTPNACAIVFEHQQLTYHELNQQANQLAHYLQECGVKPETCVGIALERSIDMIVAVLAVFKSGGAYLPLDPRYPSERLAFMLEDAQVSIILTRQDIVKKLPSHNAHFVRMDEDWKTLAQQNGNNPRSETIAHNLAYIIYTSGSTGTPKGVLVSHQSLCNLATAQIQVFHVSPQSRVLQFASLNFDVSISEILMALLAGATLYLGSQEAILPGTVLLHFLQQNAITIATFPPAVLKALPDALLPSLQTIISAGEACSPDIVARWGHNRQFFNAYGPTETTVYATIDECTSRQEKISIGRPIANTQVYILDQEMQIVPVGILGELYIGGAGVARGYLNRPELTKDRFVPHPFSDTIGDQLYKTGDLARYLPDGRIELIGRADRQVKLRGYRIELGEIESALCGYPGVDQTIVMLREDKPSDKRLVAYITVHKEHQVTGTVLRNHLQKRLPDYMLPSSFLFLETIPLTPNNKIDFRALPQPTLDQFERESPFVAPSNDVEKMLVDIWNHVLGVTTIGIHDNFFALGGHSLLATQVLARIRDIFQVDLSFRDFFNGPTIARIAENILTAQKVREWKPKLPLCPFNNRRGVFPLSYAQKRLWFLNQWDRDNVVYSMPMALRLVGLFDASVLQQSLCEIVKRHETLRTVFKMVGGQPMVFVADTTTQDFQLIITDLTFLPCLEEREQAAMNFISQEVKIPFSLSEGPLLRVTLFRLEKEDHVLLINMHHIISDAWSASIFFRELNTLYSAYVQNCSSPLVDLPVQYVDFASWQRQWLQGDLMETQLSYWKQQLSNAPSILQLPTDKPRPSVQSFHGSSHSFFLSPKLTNLLKKLSLKEDCTLFMTLFAAFTILLHRYTAQDDLCIGTPVANRTHTEVEQLIGFFVNTLVLRTKLSSTSTFLELLSNVRDIVLEAYSHQDVPFERLVEEMQPERNSSYHPLVQVMFVLQNAQETSLTLPGVSVHPFEIDNVTSQFDLTLELKEFAGGLQGRFEYNTDLFASSTIKRMIGHFQTLLEDVVEHFELSINDLSILTKDELQQFLLWNTTDKSYPDNNCVHQLFEQQAQKTPDAIAVVFEDQQLTYQELNKKANQLAHYLQGLGIKREISVGVCAERSIELIVGLLGILKAGGIYVPVDPSYPQERLMFMLEEAQVPVVLTQQQFLVTLSFYKHQVICLDMRNENLEHCAEGNPIDTVTCKDLAYIIYTSGSTGRPKGVMIEHKGLLNLIYWHQQTFNVTNIDKSTQIAGPAFDASVWELLPYLTIGASIFIPTEQTRRDVSRLRDWLIEQSITICFLPTPLAERIITITWPRHTSLRFLLTGGDKLRHYPPYGLPFTLVNNYGPTENTVVTTSCTVPIEQDGISPSIGQPISNTRVYLLDHCLRPVPVGVPGELFIGGDGLARGYLNQPSLTDEKFISDPFYKDSQLRLYKTGDIARFRKDGSLEFLGRSDSQVKIRGFRIELGEIEAVLRQHIDVREAIVVAHEENTYGSYLIAYIVLERKLSEATTELRNYLKGVIPDYMLPTVFIFLDTFPLTPNGKVDYNHLPLPNYIDHSSNSALTTPSSPTEEVLATIYAQTLNIEQVDIHANFFEMGGHSLLTTQLVTHIYDTFHVEVPLTQVFDMPTIFEMAQYIEKRLKK</sequence>
<evidence type="ECO:0000256" key="2">
    <source>
        <dbReference type="ARBA" id="ARBA00006432"/>
    </source>
</evidence>
<dbReference type="CDD" id="cd19531">
    <property type="entry name" value="LCL_NRPS-like"/>
    <property type="match status" value="1"/>
</dbReference>
<dbReference type="CDD" id="cd17651">
    <property type="entry name" value="A_NRPS_VisG_like"/>
    <property type="match status" value="1"/>
</dbReference>
<dbReference type="FunFam" id="2.30.38.10:FF:000001">
    <property type="entry name" value="Non-ribosomal peptide synthetase PvdI"/>
    <property type="match status" value="2"/>
</dbReference>
<dbReference type="InterPro" id="IPR045851">
    <property type="entry name" value="AMP-bd_C_sf"/>
</dbReference>
<dbReference type="PROSITE" id="PS50075">
    <property type="entry name" value="CARRIER"/>
    <property type="match status" value="2"/>
</dbReference>
<dbReference type="InterPro" id="IPR006162">
    <property type="entry name" value="Ppantetheine_attach_site"/>
</dbReference>
<dbReference type="Proteomes" id="UP000004508">
    <property type="component" value="Unassembled WGS sequence"/>
</dbReference>
<accession>D6TGZ0</accession>
<evidence type="ECO:0000259" key="5">
    <source>
        <dbReference type="PROSITE" id="PS50075"/>
    </source>
</evidence>
<dbReference type="Pfam" id="PF00501">
    <property type="entry name" value="AMP-binding"/>
    <property type="match status" value="2"/>
</dbReference>
<dbReference type="InterPro" id="IPR036736">
    <property type="entry name" value="ACP-like_sf"/>
</dbReference>
<dbReference type="PANTHER" id="PTHR45527">
    <property type="entry name" value="NONRIBOSOMAL PEPTIDE SYNTHETASE"/>
    <property type="match status" value="1"/>
</dbReference>
<dbReference type="InterPro" id="IPR000873">
    <property type="entry name" value="AMP-dep_synth/lig_dom"/>
</dbReference>
<dbReference type="Pfam" id="PF13193">
    <property type="entry name" value="AMP-binding_C"/>
    <property type="match status" value="2"/>
</dbReference>
<feature type="domain" description="Carrier" evidence="5">
    <location>
        <begin position="1873"/>
        <end position="1948"/>
    </location>
</feature>
<dbReference type="SUPFAM" id="SSF56801">
    <property type="entry name" value="Acetyl-CoA synthetase-like"/>
    <property type="match status" value="2"/>
</dbReference>
<dbReference type="GO" id="GO:0005829">
    <property type="term" value="C:cytosol"/>
    <property type="evidence" value="ECO:0007669"/>
    <property type="project" value="TreeGrafter"/>
</dbReference>
<keyword evidence="7" id="KW-1185">Reference proteome</keyword>
<dbReference type="GO" id="GO:0003824">
    <property type="term" value="F:catalytic activity"/>
    <property type="evidence" value="ECO:0007669"/>
    <property type="project" value="InterPro"/>
</dbReference>
<reference evidence="6 7" key="1">
    <citation type="journal article" date="2011" name="Stand. Genomic Sci.">
        <title>Non-contiguous finished genome sequence and contextual data of the filamentous soil bacterium Ktedonobacter racemifer type strain (SOSP1-21).</title>
        <authorList>
            <person name="Chang Y.J."/>
            <person name="Land M."/>
            <person name="Hauser L."/>
            <person name="Chertkov O."/>
            <person name="Del Rio T.G."/>
            <person name="Nolan M."/>
            <person name="Copeland A."/>
            <person name="Tice H."/>
            <person name="Cheng J.F."/>
            <person name="Lucas S."/>
            <person name="Han C."/>
            <person name="Goodwin L."/>
            <person name="Pitluck S."/>
            <person name="Ivanova N."/>
            <person name="Ovchinikova G."/>
            <person name="Pati A."/>
            <person name="Chen A."/>
            <person name="Palaniappan K."/>
            <person name="Mavromatis K."/>
            <person name="Liolios K."/>
            <person name="Brettin T."/>
            <person name="Fiebig A."/>
            <person name="Rohde M."/>
            <person name="Abt B."/>
            <person name="Goker M."/>
            <person name="Detter J.C."/>
            <person name="Woyke T."/>
            <person name="Bristow J."/>
            <person name="Eisen J.A."/>
            <person name="Markowitz V."/>
            <person name="Hugenholtz P."/>
            <person name="Kyrpides N.C."/>
            <person name="Klenk H.P."/>
            <person name="Lapidus A."/>
        </authorList>
    </citation>
    <scope>NUCLEOTIDE SEQUENCE [LARGE SCALE GENOMIC DNA]</scope>
    <source>
        <strain evidence="7">DSM 44963</strain>
    </source>
</reference>
<dbReference type="PROSITE" id="PS00455">
    <property type="entry name" value="AMP_BINDING"/>
    <property type="match status" value="2"/>
</dbReference>
<evidence type="ECO:0000256" key="3">
    <source>
        <dbReference type="ARBA" id="ARBA00022450"/>
    </source>
</evidence>
<dbReference type="GO" id="GO:0008610">
    <property type="term" value="P:lipid biosynthetic process"/>
    <property type="evidence" value="ECO:0007669"/>
    <property type="project" value="UniProtKB-ARBA"/>
</dbReference>
<dbReference type="FunFam" id="3.40.50.12780:FF:000012">
    <property type="entry name" value="Non-ribosomal peptide synthetase"/>
    <property type="match status" value="2"/>
</dbReference>
<dbReference type="Gene3D" id="2.30.38.10">
    <property type="entry name" value="Luciferase, Domain 3"/>
    <property type="match status" value="2"/>
</dbReference>
<dbReference type="RefSeq" id="WP_007905160.1">
    <property type="nucleotide sequence ID" value="NZ_ADVG01000001.1"/>
</dbReference>
<keyword evidence="4" id="KW-0597">Phosphoprotein</keyword>
<dbReference type="Pfam" id="PF00550">
    <property type="entry name" value="PP-binding"/>
    <property type="match status" value="2"/>
</dbReference>
<dbReference type="InterPro" id="IPR023213">
    <property type="entry name" value="CAT-like_dom_sf"/>
</dbReference>
<dbReference type="Gene3D" id="1.10.1200.10">
    <property type="entry name" value="ACP-like"/>
    <property type="match status" value="2"/>
</dbReference>
<dbReference type="PANTHER" id="PTHR45527:SF1">
    <property type="entry name" value="FATTY ACID SYNTHASE"/>
    <property type="match status" value="1"/>
</dbReference>
<dbReference type="Pfam" id="PF00668">
    <property type="entry name" value="Condensation"/>
    <property type="match status" value="2"/>
</dbReference>
<evidence type="ECO:0000313" key="7">
    <source>
        <dbReference type="Proteomes" id="UP000004508"/>
    </source>
</evidence>
<dbReference type="SUPFAM" id="SSF52777">
    <property type="entry name" value="CoA-dependent acyltransferases"/>
    <property type="match status" value="3"/>
</dbReference>
<dbReference type="InterPro" id="IPR020459">
    <property type="entry name" value="AMP-binding"/>
</dbReference>
<dbReference type="PROSITE" id="PS00012">
    <property type="entry name" value="PHOSPHOPANTETHEINE"/>
    <property type="match status" value="2"/>
</dbReference>
<dbReference type="eggNOG" id="COG1020">
    <property type="taxonomic scope" value="Bacteria"/>
</dbReference>
<dbReference type="InterPro" id="IPR010071">
    <property type="entry name" value="AA_adenyl_dom"/>
</dbReference>
<comment type="similarity">
    <text evidence="2">Belongs to the ATP-dependent AMP-binding enzyme family.</text>
</comment>
<evidence type="ECO:0000313" key="6">
    <source>
        <dbReference type="EMBL" id="EFH88919.1"/>
    </source>
</evidence>
<dbReference type="FunFam" id="3.30.300.30:FF:000010">
    <property type="entry name" value="Enterobactin synthetase component F"/>
    <property type="match status" value="2"/>
</dbReference>
<evidence type="ECO:0000256" key="1">
    <source>
        <dbReference type="ARBA" id="ARBA00001957"/>
    </source>
</evidence>
<dbReference type="CDD" id="cd17652">
    <property type="entry name" value="A_NRPS_CmdD_like"/>
    <property type="match status" value="1"/>
</dbReference>
<dbReference type="OrthoDB" id="134488at2"/>
<comment type="cofactor">
    <cofactor evidence="1">
        <name>pantetheine 4'-phosphate</name>
        <dbReference type="ChEBI" id="CHEBI:47942"/>
    </cofactor>
</comment>
<dbReference type="GO" id="GO:0043041">
    <property type="term" value="P:amino acid activation for nonribosomal peptide biosynthetic process"/>
    <property type="evidence" value="ECO:0007669"/>
    <property type="project" value="TreeGrafter"/>
</dbReference>
<dbReference type="InterPro" id="IPR001242">
    <property type="entry name" value="Condensation_dom"/>
</dbReference>
<dbReference type="InterPro" id="IPR025110">
    <property type="entry name" value="AMP-bd_C"/>
</dbReference>
<dbReference type="InParanoid" id="D6TGZ0"/>
<dbReference type="SMART" id="SM00823">
    <property type="entry name" value="PKS_PP"/>
    <property type="match status" value="2"/>
</dbReference>
<feature type="domain" description="Carrier" evidence="5">
    <location>
        <begin position="812"/>
        <end position="887"/>
    </location>
</feature>
<dbReference type="NCBIfam" id="NF003417">
    <property type="entry name" value="PRK04813.1"/>
    <property type="match status" value="2"/>
</dbReference>
<dbReference type="SMART" id="SM01294">
    <property type="entry name" value="PKS_PP_betabranch"/>
    <property type="match status" value="1"/>
</dbReference>
<dbReference type="Gene3D" id="3.30.559.10">
    <property type="entry name" value="Chloramphenicol acetyltransferase-like domain"/>
    <property type="match status" value="1"/>
</dbReference>
<name>D6TGZ0_KTERA</name>
<dbReference type="InterPro" id="IPR020845">
    <property type="entry name" value="AMP-binding_CS"/>
</dbReference>
<dbReference type="NCBIfam" id="TIGR01733">
    <property type="entry name" value="AA-adenyl-dom"/>
    <property type="match status" value="2"/>
</dbReference>
<dbReference type="GO" id="GO:0031177">
    <property type="term" value="F:phosphopantetheine binding"/>
    <property type="evidence" value="ECO:0007669"/>
    <property type="project" value="InterPro"/>
</dbReference>
<dbReference type="FunFam" id="1.10.1200.10:FF:000005">
    <property type="entry name" value="Nonribosomal peptide synthetase 1"/>
    <property type="match status" value="2"/>
</dbReference>
<dbReference type="Gene3D" id="3.40.50.980">
    <property type="match status" value="4"/>
</dbReference>
<dbReference type="STRING" id="485913.Krac_10432"/>
<proteinExistence type="inferred from homology"/>
<dbReference type="InterPro" id="IPR020806">
    <property type="entry name" value="PKS_PP-bd"/>
</dbReference>
<keyword evidence="3" id="KW-0596">Phosphopantetheine</keyword>
<dbReference type="EMBL" id="ADVG01000001">
    <property type="protein sequence ID" value="EFH88919.1"/>
    <property type="molecule type" value="Genomic_DNA"/>
</dbReference>
<dbReference type="SUPFAM" id="SSF47336">
    <property type="entry name" value="ACP-like"/>
    <property type="match status" value="2"/>
</dbReference>